<evidence type="ECO:0000256" key="5">
    <source>
        <dbReference type="ARBA" id="ARBA00047899"/>
    </source>
</evidence>
<proteinExistence type="predicted"/>
<sequence>MYYNLLQPYSLFFVTITMIFILIHVPTYLSADDAQYATCGELLQCANIPNIGYPFWGGSRPESCGYPGFQLTNCQGDAPIITMEGQQFRVLAMDNGTQSLTVARQDMWNQTCPTYLYNTTLDFNLFSYAANQQNITLHYDCIEIQTQTIPFRFDCNVNNTPSVSYFTSSTISLPSISNNMTVCNKSVSVPVNQTSGAALTSYSATVAKMEAALAAGFELQWAANNTRCTQCSGSGGRCGYNTTTLSFACYCSDQPYPLICNSTSSGMYPLILLVFFGFRSYGFQGADYLFSFFLTIVIGSSKFQVLWESSLRNGFFIK</sequence>
<feature type="domain" description="Wall-associated receptor kinase galacturonan-binding" evidence="8">
    <location>
        <begin position="39"/>
        <end position="104"/>
    </location>
</feature>
<dbReference type="Pfam" id="PF13947">
    <property type="entry name" value="GUB_WAK_bind"/>
    <property type="match status" value="1"/>
</dbReference>
<reference evidence="10" key="1">
    <citation type="submission" date="2022-12" db="EMBL/GenBank/DDBJ databases">
        <title>Draft genome assemblies for two species of Escallonia (Escalloniales).</title>
        <authorList>
            <person name="Chanderbali A."/>
            <person name="Dervinis C."/>
            <person name="Anghel I."/>
            <person name="Soltis D."/>
            <person name="Soltis P."/>
            <person name="Zapata F."/>
        </authorList>
    </citation>
    <scope>NUCLEOTIDE SEQUENCE</scope>
    <source>
        <strain evidence="10">UCBG92.1500</strain>
        <tissue evidence="10">Leaf</tissue>
    </source>
</reference>
<evidence type="ECO:0000313" key="11">
    <source>
        <dbReference type="Proteomes" id="UP001187471"/>
    </source>
</evidence>
<feature type="domain" description="Wall-associated receptor kinase C-terminal" evidence="9">
    <location>
        <begin position="155"/>
        <end position="254"/>
    </location>
</feature>
<comment type="caution">
    <text evidence="10">The sequence shown here is derived from an EMBL/GenBank/DDBJ whole genome shotgun (WGS) entry which is preliminary data.</text>
</comment>
<keyword evidence="4" id="KW-0325">Glycoprotein</keyword>
<dbReference type="InterPro" id="IPR032872">
    <property type="entry name" value="WAK_assoc_C"/>
</dbReference>
<comment type="subcellular location">
    <subcellularLocation>
        <location evidence="1">Membrane</location>
        <topology evidence="1">Single-pass membrane protein</topology>
    </subcellularLocation>
</comment>
<comment type="catalytic activity">
    <reaction evidence="5">
        <text>L-threonyl-[protein] + ATP = O-phospho-L-threonyl-[protein] + ADP + H(+)</text>
        <dbReference type="Rhea" id="RHEA:46608"/>
        <dbReference type="Rhea" id="RHEA-COMP:11060"/>
        <dbReference type="Rhea" id="RHEA-COMP:11605"/>
        <dbReference type="ChEBI" id="CHEBI:15378"/>
        <dbReference type="ChEBI" id="CHEBI:30013"/>
        <dbReference type="ChEBI" id="CHEBI:30616"/>
        <dbReference type="ChEBI" id="CHEBI:61977"/>
        <dbReference type="ChEBI" id="CHEBI:456216"/>
        <dbReference type="EC" id="2.7.11.1"/>
    </reaction>
</comment>
<evidence type="ECO:0000256" key="6">
    <source>
        <dbReference type="ARBA" id="ARBA00048679"/>
    </source>
</evidence>
<keyword evidence="7" id="KW-0812">Transmembrane</keyword>
<dbReference type="EC" id="2.7.11.1" evidence="2"/>
<keyword evidence="7" id="KW-0472">Membrane</keyword>
<dbReference type="GO" id="GO:0016020">
    <property type="term" value="C:membrane"/>
    <property type="evidence" value="ECO:0007669"/>
    <property type="project" value="UniProtKB-SubCell"/>
</dbReference>
<protein>
    <recommendedName>
        <fullName evidence="2">non-specific serine/threonine protein kinase</fullName>
        <ecNumber evidence="2">2.7.11.1</ecNumber>
    </recommendedName>
</protein>
<evidence type="ECO:0000256" key="3">
    <source>
        <dbReference type="ARBA" id="ARBA00022729"/>
    </source>
</evidence>
<evidence type="ECO:0000313" key="10">
    <source>
        <dbReference type="EMBL" id="KAK2986783.1"/>
    </source>
</evidence>
<dbReference type="PANTHER" id="PTHR33138">
    <property type="entry name" value="OS01G0690200 PROTEIN"/>
    <property type="match status" value="1"/>
</dbReference>
<accession>A0AA88RJX0</accession>
<evidence type="ECO:0000256" key="1">
    <source>
        <dbReference type="ARBA" id="ARBA00004167"/>
    </source>
</evidence>
<keyword evidence="3" id="KW-0732">Signal</keyword>
<dbReference type="PANTHER" id="PTHR33138:SF72">
    <property type="entry name" value="WALL-ASSOCIATED RECEPTOR KINASE CARBOXY-TERMINAL PROTEIN"/>
    <property type="match status" value="1"/>
</dbReference>
<evidence type="ECO:0000256" key="4">
    <source>
        <dbReference type="ARBA" id="ARBA00023180"/>
    </source>
</evidence>
<name>A0AA88RJX0_9ASTE</name>
<gene>
    <name evidence="10" type="ORF">RJ640_011008</name>
</gene>
<keyword evidence="7" id="KW-1133">Transmembrane helix</keyword>
<keyword evidence="11" id="KW-1185">Reference proteome</keyword>
<dbReference type="GO" id="GO:0030247">
    <property type="term" value="F:polysaccharide binding"/>
    <property type="evidence" value="ECO:0007669"/>
    <property type="project" value="InterPro"/>
</dbReference>
<evidence type="ECO:0000256" key="7">
    <source>
        <dbReference type="SAM" id="Phobius"/>
    </source>
</evidence>
<dbReference type="EMBL" id="JAVXUO010001034">
    <property type="protein sequence ID" value="KAK2986783.1"/>
    <property type="molecule type" value="Genomic_DNA"/>
</dbReference>
<organism evidence="10 11">
    <name type="scientific">Escallonia rubra</name>
    <dbReference type="NCBI Taxonomy" id="112253"/>
    <lineage>
        <taxon>Eukaryota</taxon>
        <taxon>Viridiplantae</taxon>
        <taxon>Streptophyta</taxon>
        <taxon>Embryophyta</taxon>
        <taxon>Tracheophyta</taxon>
        <taxon>Spermatophyta</taxon>
        <taxon>Magnoliopsida</taxon>
        <taxon>eudicotyledons</taxon>
        <taxon>Gunneridae</taxon>
        <taxon>Pentapetalae</taxon>
        <taxon>asterids</taxon>
        <taxon>campanulids</taxon>
        <taxon>Escalloniales</taxon>
        <taxon>Escalloniaceae</taxon>
        <taxon>Escallonia</taxon>
    </lineage>
</organism>
<dbReference type="GO" id="GO:0004674">
    <property type="term" value="F:protein serine/threonine kinase activity"/>
    <property type="evidence" value="ECO:0007669"/>
    <property type="project" value="UniProtKB-EC"/>
</dbReference>
<evidence type="ECO:0000259" key="8">
    <source>
        <dbReference type="Pfam" id="PF13947"/>
    </source>
</evidence>
<dbReference type="AlphaFoldDB" id="A0AA88RJX0"/>
<comment type="catalytic activity">
    <reaction evidence="6">
        <text>L-seryl-[protein] + ATP = O-phospho-L-seryl-[protein] + ADP + H(+)</text>
        <dbReference type="Rhea" id="RHEA:17989"/>
        <dbReference type="Rhea" id="RHEA-COMP:9863"/>
        <dbReference type="Rhea" id="RHEA-COMP:11604"/>
        <dbReference type="ChEBI" id="CHEBI:15378"/>
        <dbReference type="ChEBI" id="CHEBI:29999"/>
        <dbReference type="ChEBI" id="CHEBI:30616"/>
        <dbReference type="ChEBI" id="CHEBI:83421"/>
        <dbReference type="ChEBI" id="CHEBI:456216"/>
        <dbReference type="EC" id="2.7.11.1"/>
    </reaction>
</comment>
<feature type="transmembrane region" description="Helical" evidence="7">
    <location>
        <begin position="256"/>
        <end position="276"/>
    </location>
</feature>
<evidence type="ECO:0000256" key="2">
    <source>
        <dbReference type="ARBA" id="ARBA00012513"/>
    </source>
</evidence>
<dbReference type="Pfam" id="PF14380">
    <property type="entry name" value="WAK_assoc"/>
    <property type="match status" value="1"/>
</dbReference>
<evidence type="ECO:0000259" key="9">
    <source>
        <dbReference type="Pfam" id="PF14380"/>
    </source>
</evidence>
<dbReference type="InterPro" id="IPR025287">
    <property type="entry name" value="WAK_GUB"/>
</dbReference>
<feature type="transmembrane region" description="Helical" evidence="7">
    <location>
        <begin position="288"/>
        <end position="307"/>
    </location>
</feature>
<feature type="transmembrane region" description="Helical" evidence="7">
    <location>
        <begin position="9"/>
        <end position="29"/>
    </location>
</feature>
<dbReference type="Proteomes" id="UP001187471">
    <property type="component" value="Unassembled WGS sequence"/>
</dbReference>